<dbReference type="GO" id="GO:0005737">
    <property type="term" value="C:cytoplasm"/>
    <property type="evidence" value="ECO:0007669"/>
    <property type="project" value="TreeGrafter"/>
</dbReference>
<feature type="domain" description="GST C-terminal" evidence="1">
    <location>
        <begin position="1"/>
        <end position="114"/>
    </location>
</feature>
<dbReference type="SUPFAM" id="SSF47616">
    <property type="entry name" value="GST C-terminal domain-like"/>
    <property type="match status" value="1"/>
</dbReference>
<evidence type="ECO:0000313" key="2">
    <source>
        <dbReference type="EMBL" id="GMN47774.1"/>
    </source>
</evidence>
<organism evidence="2 3">
    <name type="scientific">Ficus carica</name>
    <name type="common">Common fig</name>
    <dbReference type="NCBI Taxonomy" id="3494"/>
    <lineage>
        <taxon>Eukaryota</taxon>
        <taxon>Viridiplantae</taxon>
        <taxon>Streptophyta</taxon>
        <taxon>Embryophyta</taxon>
        <taxon>Tracheophyta</taxon>
        <taxon>Spermatophyta</taxon>
        <taxon>Magnoliopsida</taxon>
        <taxon>eudicotyledons</taxon>
        <taxon>Gunneridae</taxon>
        <taxon>Pentapetalae</taxon>
        <taxon>rosids</taxon>
        <taxon>fabids</taxon>
        <taxon>Rosales</taxon>
        <taxon>Moraceae</taxon>
        <taxon>Ficeae</taxon>
        <taxon>Ficus</taxon>
    </lineage>
</organism>
<sequence>MFWIQCVPALWKASWSKLDEREKAMEEAIELLKFMEDELKDKFFGGETVGLVDIAGNFIAHWFPALQEVMGLEILTEEKFPKICQWSRDFVNHSVVKENLPPRDKLIAFFRTCLENGSSSTY</sequence>
<dbReference type="PANTHER" id="PTHR11260">
    <property type="entry name" value="GLUTATHIONE S-TRANSFERASE, GST, SUPERFAMILY, GST DOMAIN CONTAINING"/>
    <property type="match status" value="1"/>
</dbReference>
<dbReference type="AlphaFoldDB" id="A0AA88A197"/>
<gene>
    <name evidence="2" type="ORF">TIFTF001_016950</name>
</gene>
<reference evidence="2" key="1">
    <citation type="submission" date="2023-07" db="EMBL/GenBank/DDBJ databases">
        <title>draft genome sequence of fig (Ficus carica).</title>
        <authorList>
            <person name="Takahashi T."/>
            <person name="Nishimura K."/>
        </authorList>
    </citation>
    <scope>NUCLEOTIDE SEQUENCE</scope>
</reference>
<dbReference type="Proteomes" id="UP001187192">
    <property type="component" value="Unassembled WGS sequence"/>
</dbReference>
<dbReference type="InterPro" id="IPR004046">
    <property type="entry name" value="GST_C"/>
</dbReference>
<dbReference type="EMBL" id="BTGU01000026">
    <property type="protein sequence ID" value="GMN47774.1"/>
    <property type="molecule type" value="Genomic_DNA"/>
</dbReference>
<dbReference type="Pfam" id="PF00043">
    <property type="entry name" value="GST_C"/>
    <property type="match status" value="1"/>
</dbReference>
<dbReference type="Gene3D" id="1.20.1050.10">
    <property type="match status" value="1"/>
</dbReference>
<keyword evidence="3" id="KW-1185">Reference proteome</keyword>
<dbReference type="InterPro" id="IPR045074">
    <property type="entry name" value="GST_C_Tau"/>
</dbReference>
<protein>
    <recommendedName>
        <fullName evidence="1">GST C-terminal domain-containing protein</fullName>
    </recommendedName>
</protein>
<dbReference type="CDD" id="cd03185">
    <property type="entry name" value="GST_C_Tau"/>
    <property type="match status" value="1"/>
</dbReference>
<dbReference type="GO" id="GO:0004364">
    <property type="term" value="F:glutathione transferase activity"/>
    <property type="evidence" value="ECO:0007669"/>
    <property type="project" value="InterPro"/>
</dbReference>
<dbReference type="PROSITE" id="PS50405">
    <property type="entry name" value="GST_CTER"/>
    <property type="match status" value="1"/>
</dbReference>
<evidence type="ECO:0000313" key="3">
    <source>
        <dbReference type="Proteomes" id="UP001187192"/>
    </source>
</evidence>
<accession>A0AA88A197</accession>
<comment type="caution">
    <text evidence="2">The sequence shown here is derived from an EMBL/GenBank/DDBJ whole genome shotgun (WGS) entry which is preliminary data.</text>
</comment>
<evidence type="ECO:0000259" key="1">
    <source>
        <dbReference type="PROSITE" id="PS50405"/>
    </source>
</evidence>
<name>A0AA88A197_FICCA</name>
<dbReference type="InterPro" id="IPR036282">
    <property type="entry name" value="Glutathione-S-Trfase_C_sf"/>
</dbReference>
<dbReference type="InterPro" id="IPR010987">
    <property type="entry name" value="Glutathione-S-Trfase_C-like"/>
</dbReference>
<dbReference type="InterPro" id="IPR045073">
    <property type="entry name" value="Omega/Tau-like"/>
</dbReference>
<proteinExistence type="predicted"/>
<dbReference type="GO" id="GO:0006749">
    <property type="term" value="P:glutathione metabolic process"/>
    <property type="evidence" value="ECO:0007669"/>
    <property type="project" value="InterPro"/>
</dbReference>
<dbReference type="PANTHER" id="PTHR11260:SF676">
    <property type="entry name" value="GLUTATHIONE S-TRANSFERASE U8"/>
    <property type="match status" value="1"/>
</dbReference>